<reference evidence="2 3" key="1">
    <citation type="submission" date="2015-01" db="EMBL/GenBank/DDBJ databases">
        <title>Comparative genomics of the lactic acid bacteria isolated from the honey bee gut.</title>
        <authorList>
            <person name="Ellegaard K.M."/>
            <person name="Tamarit D."/>
            <person name="Javelind E."/>
            <person name="Olofsson T."/>
            <person name="Andersson S.G."/>
            <person name="Vasquez A."/>
        </authorList>
    </citation>
    <scope>NUCLEOTIDE SEQUENCE [LARGE SCALE GENOMIC DNA]</scope>
    <source>
        <strain evidence="2 3">Bin4</strain>
    </source>
</reference>
<dbReference type="Gene3D" id="2.30.40.10">
    <property type="entry name" value="Urease, subunit C, domain 1"/>
    <property type="match status" value="1"/>
</dbReference>
<dbReference type="STRING" id="1218492.JG30_07570"/>
<dbReference type="InterPro" id="IPR032466">
    <property type="entry name" value="Metal_Hydrolase"/>
</dbReference>
<comment type="caution">
    <text evidence="2">The sequence shown here is derived from an EMBL/GenBank/DDBJ whole genome shotgun (WGS) entry which is preliminary data.</text>
</comment>
<dbReference type="OrthoDB" id="9797498at2"/>
<dbReference type="InterPro" id="IPR006680">
    <property type="entry name" value="Amidohydro-rel"/>
</dbReference>
<protein>
    <submittedName>
        <fullName evidence="2">Imidazolonepropionase related amidohydrolase</fullName>
    </submittedName>
</protein>
<evidence type="ECO:0000313" key="2">
    <source>
        <dbReference type="EMBL" id="KJY61708.1"/>
    </source>
</evidence>
<accession>A0A0F4LTM7</accession>
<proteinExistence type="predicted"/>
<sequence length="393" mass="43438">METTLFYNCQLFDGKNPQIQPHSWFLVNPAGQISARGQGTTPPAEHRVDLHNQYVMPGLINCHTHLCLDPDAFDGDTGTDKVTATVRAVQNAQTMLRSGVTYVRECGSIKGVDITLSQLIEQQKLTHVPQILPAGLPFSMTGGHGSLNNGTQEVDSPDEMRRAVRQALKQGAQVIKVMATGGVMSPADFMNDPQLSTAEMRAAVLEAHHRQKTVAAHAEGNPGILNAIEAGVDSIEHGFYVNDAEIDLMLKQHTFLTPTFIAAWAIPRFGQGILPNWEIKKAADALDDLYQNINHAYQRQVPITLGTDAGTCFNYFDQTPKELELMVDHGFSNFDALQTSWHSAQLMQIAEHYGTLEEQKFADFLVLTHNPLEDIRAVQQVNKQVYQKGNRVA</sequence>
<dbReference type="SUPFAM" id="SSF51556">
    <property type="entry name" value="Metallo-dependent hydrolases"/>
    <property type="match status" value="1"/>
</dbReference>
<dbReference type="HOGENOM" id="CLU_023620_2_2_9"/>
<dbReference type="AlphaFoldDB" id="A0A0F4LTM7"/>
<feature type="domain" description="Amidohydrolase-related" evidence="1">
    <location>
        <begin position="54"/>
        <end position="389"/>
    </location>
</feature>
<dbReference type="InterPro" id="IPR051781">
    <property type="entry name" value="Metallo-dep_Hydrolase"/>
</dbReference>
<evidence type="ECO:0000313" key="3">
    <source>
        <dbReference type="Proteomes" id="UP000033558"/>
    </source>
</evidence>
<dbReference type="InterPro" id="IPR011059">
    <property type="entry name" value="Metal-dep_hydrolase_composite"/>
</dbReference>
<dbReference type="GO" id="GO:0016810">
    <property type="term" value="F:hydrolase activity, acting on carbon-nitrogen (but not peptide) bonds"/>
    <property type="evidence" value="ECO:0007669"/>
    <property type="project" value="InterPro"/>
</dbReference>
<dbReference type="PANTHER" id="PTHR43135:SF3">
    <property type="entry name" value="ALPHA-D-RIBOSE 1-METHYLPHOSPHONATE 5-TRIPHOSPHATE DIPHOSPHATASE"/>
    <property type="match status" value="1"/>
</dbReference>
<dbReference type="CDD" id="cd01299">
    <property type="entry name" value="Met_dep_hydrolase_A"/>
    <property type="match status" value="1"/>
</dbReference>
<dbReference type="InterPro" id="IPR057744">
    <property type="entry name" value="OTAase-like"/>
</dbReference>
<keyword evidence="2" id="KW-0378">Hydrolase</keyword>
<dbReference type="Gene3D" id="3.20.20.140">
    <property type="entry name" value="Metal-dependent hydrolases"/>
    <property type="match status" value="1"/>
</dbReference>
<dbReference type="EMBL" id="JXJQ01000008">
    <property type="protein sequence ID" value="KJY61708.1"/>
    <property type="molecule type" value="Genomic_DNA"/>
</dbReference>
<dbReference type="Proteomes" id="UP000033558">
    <property type="component" value="Unassembled WGS sequence"/>
</dbReference>
<dbReference type="PATRIC" id="fig|1218492.5.peg.895"/>
<gene>
    <name evidence="2" type="ORF">JG30_07570</name>
</gene>
<organism evidence="2 3">
    <name type="scientific">Bombilactobacillus mellifer</name>
    <dbReference type="NCBI Taxonomy" id="1218492"/>
    <lineage>
        <taxon>Bacteria</taxon>
        <taxon>Bacillati</taxon>
        <taxon>Bacillota</taxon>
        <taxon>Bacilli</taxon>
        <taxon>Lactobacillales</taxon>
        <taxon>Lactobacillaceae</taxon>
        <taxon>Bombilactobacillus</taxon>
    </lineage>
</organism>
<name>A0A0F4LTM7_9LACO</name>
<dbReference type="Pfam" id="PF01979">
    <property type="entry name" value="Amidohydro_1"/>
    <property type="match status" value="1"/>
</dbReference>
<dbReference type="SUPFAM" id="SSF51338">
    <property type="entry name" value="Composite domain of metallo-dependent hydrolases"/>
    <property type="match status" value="1"/>
</dbReference>
<evidence type="ECO:0000259" key="1">
    <source>
        <dbReference type="Pfam" id="PF01979"/>
    </source>
</evidence>
<dbReference type="RefSeq" id="WP_046316325.1">
    <property type="nucleotide sequence ID" value="NZ_JBHSZT010000001.1"/>
</dbReference>
<dbReference type="PANTHER" id="PTHR43135">
    <property type="entry name" value="ALPHA-D-RIBOSE 1-METHYLPHOSPHONATE 5-TRIPHOSPHATE DIPHOSPHATASE"/>
    <property type="match status" value="1"/>
</dbReference>
<keyword evidence="3" id="KW-1185">Reference proteome</keyword>